<dbReference type="CDD" id="cd17926">
    <property type="entry name" value="DEXHc_RE"/>
    <property type="match status" value="1"/>
</dbReference>
<gene>
    <name evidence="2" type="ORF">KCG48_01765</name>
</gene>
<dbReference type="GO" id="GO:0003677">
    <property type="term" value="F:DNA binding"/>
    <property type="evidence" value="ECO:0007669"/>
    <property type="project" value="InterPro"/>
</dbReference>
<keyword evidence="2" id="KW-0347">Helicase</keyword>
<dbReference type="Pfam" id="PF22548">
    <property type="entry name" value="AEP-TOTE"/>
    <property type="match status" value="1"/>
</dbReference>
<dbReference type="InterPro" id="IPR054347">
    <property type="entry name" value="TOTE_primase"/>
</dbReference>
<dbReference type="EMBL" id="JAGSCS010000002">
    <property type="protein sequence ID" value="MBR0575058.1"/>
    <property type="molecule type" value="Genomic_DNA"/>
</dbReference>
<dbReference type="Proteomes" id="UP000675379">
    <property type="component" value="Unassembled WGS sequence"/>
</dbReference>
<reference evidence="2" key="1">
    <citation type="submission" date="2021-04" db="EMBL/GenBank/DDBJ databases">
        <title>Proteiniclasticum sedimins sp. nov., an obligate anaerobic bacterium isolated from anaerobic sludge.</title>
        <authorList>
            <person name="Liu J."/>
        </authorList>
    </citation>
    <scope>NUCLEOTIDE SEQUENCE</scope>
    <source>
        <strain evidence="2">BAD-10</strain>
    </source>
</reference>
<dbReference type="InterPro" id="IPR014001">
    <property type="entry name" value="Helicase_ATP-bd"/>
</dbReference>
<proteinExistence type="predicted"/>
<dbReference type="InterPro" id="IPR006935">
    <property type="entry name" value="Helicase/UvrB_N"/>
</dbReference>
<dbReference type="InterPro" id="IPR027417">
    <property type="entry name" value="P-loop_NTPase"/>
</dbReference>
<dbReference type="RefSeq" id="WP_211799581.1">
    <property type="nucleotide sequence ID" value="NZ_JAGSCS010000002.1"/>
</dbReference>
<dbReference type="Pfam" id="PF13091">
    <property type="entry name" value="PLDc_2"/>
    <property type="match status" value="1"/>
</dbReference>
<evidence type="ECO:0000313" key="3">
    <source>
        <dbReference type="Proteomes" id="UP000675379"/>
    </source>
</evidence>
<dbReference type="PANTHER" id="PTHR47396:SF1">
    <property type="entry name" value="ATP-DEPENDENT HELICASE IRC3-RELATED"/>
    <property type="match status" value="1"/>
</dbReference>
<dbReference type="SUPFAM" id="SSF52540">
    <property type="entry name" value="P-loop containing nucleoside triphosphate hydrolases"/>
    <property type="match status" value="2"/>
</dbReference>
<dbReference type="SMART" id="SM00487">
    <property type="entry name" value="DEXDc"/>
    <property type="match status" value="1"/>
</dbReference>
<dbReference type="InterPro" id="IPR025202">
    <property type="entry name" value="PLD-like_dom"/>
</dbReference>
<dbReference type="GO" id="GO:0016787">
    <property type="term" value="F:hydrolase activity"/>
    <property type="evidence" value="ECO:0007669"/>
    <property type="project" value="InterPro"/>
</dbReference>
<organism evidence="2 3">
    <name type="scientific">Proteiniclasticum sediminis</name>
    <dbReference type="NCBI Taxonomy" id="2804028"/>
    <lineage>
        <taxon>Bacteria</taxon>
        <taxon>Bacillati</taxon>
        <taxon>Bacillota</taxon>
        <taxon>Clostridia</taxon>
        <taxon>Eubacteriales</taxon>
        <taxon>Clostridiaceae</taxon>
        <taxon>Proteiniclasticum</taxon>
    </lineage>
</organism>
<keyword evidence="2" id="KW-0547">Nucleotide-binding</keyword>
<dbReference type="SUPFAM" id="SSF56024">
    <property type="entry name" value="Phospholipase D/nuclease"/>
    <property type="match status" value="1"/>
</dbReference>
<dbReference type="Pfam" id="PF04851">
    <property type="entry name" value="ResIII"/>
    <property type="match status" value="1"/>
</dbReference>
<dbReference type="PROSITE" id="PS51192">
    <property type="entry name" value="HELICASE_ATP_BIND_1"/>
    <property type="match status" value="1"/>
</dbReference>
<dbReference type="CDD" id="cd18785">
    <property type="entry name" value="SF2_C"/>
    <property type="match status" value="1"/>
</dbReference>
<dbReference type="InterPro" id="IPR001650">
    <property type="entry name" value="Helicase_C-like"/>
</dbReference>
<comment type="caution">
    <text evidence="2">The sequence shown here is derived from an EMBL/GenBank/DDBJ whole genome shotgun (WGS) entry which is preliminary data.</text>
</comment>
<dbReference type="Gene3D" id="3.40.50.300">
    <property type="entry name" value="P-loop containing nucleotide triphosphate hydrolases"/>
    <property type="match status" value="2"/>
</dbReference>
<evidence type="ECO:0000313" key="2">
    <source>
        <dbReference type="EMBL" id="MBR0575058.1"/>
    </source>
</evidence>
<dbReference type="Pfam" id="PF00271">
    <property type="entry name" value="Helicase_C"/>
    <property type="match status" value="1"/>
</dbReference>
<name>A0A941CPK3_9CLOT</name>
<dbReference type="GO" id="GO:0005524">
    <property type="term" value="F:ATP binding"/>
    <property type="evidence" value="ECO:0007669"/>
    <property type="project" value="InterPro"/>
</dbReference>
<dbReference type="PANTHER" id="PTHR47396">
    <property type="entry name" value="TYPE I RESTRICTION ENZYME ECOKI R PROTEIN"/>
    <property type="match status" value="1"/>
</dbReference>
<keyword evidence="2" id="KW-0067">ATP-binding</keyword>
<dbReference type="GO" id="GO:0004386">
    <property type="term" value="F:helicase activity"/>
    <property type="evidence" value="ECO:0007669"/>
    <property type="project" value="UniProtKB-KW"/>
</dbReference>
<dbReference type="AlphaFoldDB" id="A0A941CPK3"/>
<dbReference type="CDD" id="cd09126">
    <property type="entry name" value="PLDc_C_DEXD_like"/>
    <property type="match status" value="1"/>
</dbReference>
<evidence type="ECO:0000259" key="1">
    <source>
        <dbReference type="PROSITE" id="PS51192"/>
    </source>
</evidence>
<feature type="domain" description="Helicase ATP-binding" evidence="1">
    <location>
        <begin position="438"/>
        <end position="602"/>
    </location>
</feature>
<accession>A0A941CPK3</accession>
<dbReference type="GO" id="GO:0005829">
    <property type="term" value="C:cytosol"/>
    <property type="evidence" value="ECO:0007669"/>
    <property type="project" value="TreeGrafter"/>
</dbReference>
<protein>
    <submittedName>
        <fullName evidence="2">DEAD/DEAH box helicase family protein</fullName>
    </submittedName>
</protein>
<dbReference type="Gene3D" id="3.30.870.10">
    <property type="entry name" value="Endonuclease Chain A"/>
    <property type="match status" value="1"/>
</dbReference>
<sequence>MDEHQLLEIIRELREENFRLKSELLRLKKINNPDFQEVHEIPIQTQLPILELENFPKKSVTRNSSKAEKIALFQSLFRGRDDVCAKRWRSKPGYSPYCFHDFQEGICQKPKVKCVDCRYKSFAPLDEERIEGHLLGKYVLGLYPMTQDDTCYLLVMDFDESTWKEEVRAVQEVCRQFQIPVYAERSRSGNGCHLWFFFQEEMKASVARKFGISLLSEAMRTCENIHFSSFDRLFPSQDFLQKDGFGNLIALPLQKEPREQGNTVFVDLDFQAVEDQWAFLSEIRRISAETVSGIIETLHEDEEVNVLNTQVKFSESSTVNTNDFPHVVKIEKGQGLCLSKAGLTPRALLLLRKMGSYPNPEFFAKQAIRQTTFGTPRMAIVYEENATLLILPRGLETRLKEELEKFHVPYQFYENRVAGHTYLMNFQGTLSHQQEEAFQALSKKDDGVLSAATGFGKTVVGARLIAEKSCATLILVHTKELAKQWKERLEQFLDVSISLEELPNQGKRKKTFIGELGGGKQTLKGVVDIAIMQSLFETDKTVKSLIHQYGMIIVDECHHVSAQNFRRILSEADARYVYGLTATPIRKDGHHPSIFMFCGPIRYTVDAKAEAQKRTFDHYLIPRFTSLRMPFEKESKEWHITEVYKHLSTSETRNKMIIQDVSKALMEGRTPLILTERTEHVSALCQEMENQGVKYIVLTGKLKRSERREAGESIAKIREGGETALIATGRLVGEGFDLPRLDTLFLAMPIAWKGTITQYSGRLHREFEGKEEVHIYDYVDINIPVLERMYHKRLSAYKAVGYSLKDYGSVDESSGIYDDNTYLEPLITDLQNAQRNILISSTFITRKKYEMIKDILIEKFQSGVRVTLVLKEFHEYPEKYRGNMFNIVQELSLLGFEVIHHPDHHLKAALIDRHLVWYGGLDLLATTFEGDTVIRVKDEVLANEIIGELMRSE</sequence>
<keyword evidence="3" id="KW-1185">Reference proteome</keyword>
<dbReference type="InterPro" id="IPR050742">
    <property type="entry name" value="Helicase_Restrict-Modif_Enz"/>
</dbReference>
<keyword evidence="2" id="KW-0378">Hydrolase</keyword>